<gene>
    <name evidence="3" type="ORF">KL771_20200</name>
</gene>
<dbReference type="InterPro" id="IPR023393">
    <property type="entry name" value="START-like_dom_sf"/>
</dbReference>
<protein>
    <submittedName>
        <fullName evidence="3">Carbon monoxide dehydrogenase subunit G</fullName>
    </submittedName>
</protein>
<dbReference type="InterPro" id="IPR010419">
    <property type="entry name" value="CO_DH_gsu"/>
</dbReference>
<comment type="caution">
    <text evidence="3">The sequence shown here is derived from an EMBL/GenBank/DDBJ whole genome shotgun (WGS) entry which is preliminary data.</text>
</comment>
<evidence type="ECO:0000313" key="4">
    <source>
        <dbReference type="Proteomes" id="UP000766595"/>
    </source>
</evidence>
<dbReference type="EMBL" id="JAHHZF010000010">
    <property type="protein sequence ID" value="MBT9291800.1"/>
    <property type="molecule type" value="Genomic_DNA"/>
</dbReference>
<dbReference type="SUPFAM" id="SSF55961">
    <property type="entry name" value="Bet v1-like"/>
    <property type="match status" value="1"/>
</dbReference>
<feature type="region of interest" description="Disordered" evidence="1">
    <location>
        <begin position="189"/>
        <end position="215"/>
    </location>
</feature>
<name>A0A947GGA5_9HYPH</name>
<keyword evidence="2" id="KW-0472">Membrane</keyword>
<evidence type="ECO:0000313" key="3">
    <source>
        <dbReference type="EMBL" id="MBT9291800.1"/>
    </source>
</evidence>
<feature type="compositionally biased region" description="Low complexity" evidence="1">
    <location>
        <begin position="189"/>
        <end position="208"/>
    </location>
</feature>
<dbReference type="Gene3D" id="3.30.530.20">
    <property type="match status" value="1"/>
</dbReference>
<keyword evidence="2" id="KW-1133">Transmembrane helix</keyword>
<dbReference type="CDD" id="cd05018">
    <property type="entry name" value="CoxG"/>
    <property type="match status" value="1"/>
</dbReference>
<feature type="transmembrane region" description="Helical" evidence="2">
    <location>
        <begin position="223"/>
        <end position="240"/>
    </location>
</feature>
<dbReference type="RefSeq" id="WP_261970328.1">
    <property type="nucleotide sequence ID" value="NZ_JAHHZF010000010.1"/>
</dbReference>
<dbReference type="PANTHER" id="PTHR38588:SF1">
    <property type="entry name" value="BLL0334 PROTEIN"/>
    <property type="match status" value="1"/>
</dbReference>
<dbReference type="Pfam" id="PF06240">
    <property type="entry name" value="COXG"/>
    <property type="match status" value="1"/>
</dbReference>
<evidence type="ECO:0000256" key="2">
    <source>
        <dbReference type="SAM" id="Phobius"/>
    </source>
</evidence>
<keyword evidence="2" id="KW-0812">Transmembrane</keyword>
<keyword evidence="4" id="KW-1185">Reference proteome</keyword>
<evidence type="ECO:0000256" key="1">
    <source>
        <dbReference type="SAM" id="MobiDB-lite"/>
    </source>
</evidence>
<sequence length="242" mass="23755">MEMSGEYRIPAPREKVWAALNDPAILKACIPGCESLDMASPTEMTAKVVAKIGPVKATFTGKVHLNDIVPPESYTISGEGQGGVAGFAKGGADVKLTPDGAGTLLVYHAKAQIGGKLAQLGARLIDSTAKMMADQFFAKFAELAGGGAEDEADTAPAAAAGAAAAVSAAPAPAGTAASAASAAPAPAATPAAAPRTSASPAGAATPSAKSGGIPSAKSGGIPSWIWIVAALALALIVWKLKA</sequence>
<dbReference type="PANTHER" id="PTHR38588">
    <property type="entry name" value="BLL0334 PROTEIN"/>
    <property type="match status" value="1"/>
</dbReference>
<reference evidence="3 4" key="1">
    <citation type="submission" date="2021-06" db="EMBL/GenBank/DDBJ databases">
        <authorList>
            <person name="Grouzdev D.S."/>
            <person name="Koziaeva V."/>
        </authorList>
    </citation>
    <scope>NUCLEOTIDE SEQUENCE [LARGE SCALE GENOMIC DNA]</scope>
    <source>
        <strain evidence="3 4">22</strain>
    </source>
</reference>
<dbReference type="Proteomes" id="UP000766595">
    <property type="component" value="Unassembled WGS sequence"/>
</dbReference>
<accession>A0A947GGA5</accession>
<dbReference type="AlphaFoldDB" id="A0A947GGA5"/>
<organism evidence="3 4">
    <name type="scientific">Prosthecodimorpha staleyi</name>
    <dbReference type="NCBI Taxonomy" id="2840188"/>
    <lineage>
        <taxon>Bacteria</taxon>
        <taxon>Pseudomonadati</taxon>
        <taxon>Pseudomonadota</taxon>
        <taxon>Alphaproteobacteria</taxon>
        <taxon>Hyphomicrobiales</taxon>
        <taxon>Ancalomicrobiaceae</taxon>
        <taxon>Prosthecodimorpha</taxon>
    </lineage>
</organism>
<proteinExistence type="predicted"/>